<dbReference type="InterPro" id="IPR002810">
    <property type="entry name" value="NfeD-like_C"/>
</dbReference>
<keyword evidence="3 5" id="KW-1133">Transmembrane helix</keyword>
<comment type="caution">
    <text evidence="7">The sequence shown here is derived from an EMBL/GenBank/DDBJ whole genome shotgun (WGS) entry which is preliminary data.</text>
</comment>
<dbReference type="EMBL" id="JAMXLY010000058">
    <property type="protein sequence ID" value="MCO6026428.1"/>
    <property type="molecule type" value="Genomic_DNA"/>
</dbReference>
<evidence type="ECO:0000256" key="2">
    <source>
        <dbReference type="ARBA" id="ARBA00022692"/>
    </source>
</evidence>
<feature type="transmembrane region" description="Helical" evidence="5">
    <location>
        <begin position="6"/>
        <end position="23"/>
    </location>
</feature>
<dbReference type="InterPro" id="IPR052165">
    <property type="entry name" value="Membrane_assoc_protease"/>
</dbReference>
<name>A0ABT1C1D1_9BACT</name>
<dbReference type="PANTHER" id="PTHR33507:SF3">
    <property type="entry name" value="INNER MEMBRANE PROTEIN YBBJ"/>
    <property type="match status" value="1"/>
</dbReference>
<dbReference type="PANTHER" id="PTHR33507">
    <property type="entry name" value="INNER MEMBRANE PROTEIN YBBJ"/>
    <property type="match status" value="1"/>
</dbReference>
<evidence type="ECO:0000256" key="5">
    <source>
        <dbReference type="SAM" id="Phobius"/>
    </source>
</evidence>
<dbReference type="RefSeq" id="WP_252761793.1">
    <property type="nucleotide sequence ID" value="NZ_JAMXLY010000058.1"/>
</dbReference>
<dbReference type="Proteomes" id="UP001204015">
    <property type="component" value="Unassembled WGS sequence"/>
</dbReference>
<sequence>MIEYIGQNFWLFWVIVTCVCLILELSSGDFFVTCFAIGGLFGIASSIMGLPFWLQVVIWAVFSILSIWLIRPRLLKRFHNKSHERSSNADALIGRVGTVIEPVTSQKSGYIQVDGDQWKAVSDSGADFQIGERAKIVSRDSIIVRVAKCKEETDGHQNAGR</sequence>
<proteinExistence type="predicted"/>
<feature type="domain" description="NfeD-like C-terminal" evidence="6">
    <location>
        <begin position="89"/>
        <end position="148"/>
    </location>
</feature>
<evidence type="ECO:0000256" key="4">
    <source>
        <dbReference type="ARBA" id="ARBA00023136"/>
    </source>
</evidence>
<evidence type="ECO:0000256" key="3">
    <source>
        <dbReference type="ARBA" id="ARBA00022989"/>
    </source>
</evidence>
<comment type="subcellular location">
    <subcellularLocation>
        <location evidence="1">Membrane</location>
        <topology evidence="1">Multi-pass membrane protein</topology>
    </subcellularLocation>
</comment>
<keyword evidence="2 5" id="KW-0812">Transmembrane</keyword>
<feature type="transmembrane region" description="Helical" evidence="5">
    <location>
        <begin position="53"/>
        <end position="70"/>
    </location>
</feature>
<keyword evidence="8" id="KW-1185">Reference proteome</keyword>
<dbReference type="Pfam" id="PF01957">
    <property type="entry name" value="NfeD"/>
    <property type="match status" value="1"/>
</dbReference>
<reference evidence="7 8" key="1">
    <citation type="submission" date="2022-06" db="EMBL/GenBank/DDBJ databases">
        <title>A taxonomic note on the genus Prevotella: Description of four novel genera and emended description of the genera Hallella and Xylanibacter.</title>
        <authorList>
            <person name="Hitch T.C.A."/>
        </authorList>
    </citation>
    <scope>NUCLEOTIDE SEQUENCE [LARGE SCALE GENOMIC DNA]</scope>
    <source>
        <strain evidence="7 8">DSM 100619</strain>
    </source>
</reference>
<evidence type="ECO:0000256" key="1">
    <source>
        <dbReference type="ARBA" id="ARBA00004141"/>
    </source>
</evidence>
<keyword evidence="4 5" id="KW-0472">Membrane</keyword>
<gene>
    <name evidence="7" type="ORF">NG821_11380</name>
</gene>
<protein>
    <submittedName>
        <fullName evidence="7">NfeD family protein</fullName>
    </submittedName>
</protein>
<evidence type="ECO:0000313" key="8">
    <source>
        <dbReference type="Proteomes" id="UP001204015"/>
    </source>
</evidence>
<dbReference type="InterPro" id="IPR012340">
    <property type="entry name" value="NA-bd_OB-fold"/>
</dbReference>
<evidence type="ECO:0000313" key="7">
    <source>
        <dbReference type="EMBL" id="MCO6026428.1"/>
    </source>
</evidence>
<evidence type="ECO:0000259" key="6">
    <source>
        <dbReference type="Pfam" id="PF01957"/>
    </source>
</evidence>
<dbReference type="Gene3D" id="2.40.50.140">
    <property type="entry name" value="Nucleic acid-binding proteins"/>
    <property type="match status" value="1"/>
</dbReference>
<feature type="transmembrane region" description="Helical" evidence="5">
    <location>
        <begin position="30"/>
        <end position="47"/>
    </location>
</feature>
<dbReference type="SUPFAM" id="SSF141322">
    <property type="entry name" value="NfeD domain-like"/>
    <property type="match status" value="1"/>
</dbReference>
<organism evidence="7 8">
    <name type="scientific">Segatella cerevisiae</name>
    <dbReference type="NCBI Taxonomy" id="2053716"/>
    <lineage>
        <taxon>Bacteria</taxon>
        <taxon>Pseudomonadati</taxon>
        <taxon>Bacteroidota</taxon>
        <taxon>Bacteroidia</taxon>
        <taxon>Bacteroidales</taxon>
        <taxon>Prevotellaceae</taxon>
        <taxon>Segatella</taxon>
    </lineage>
</organism>
<accession>A0ABT1C1D1</accession>